<dbReference type="RefSeq" id="WP_079654452.1">
    <property type="nucleotide sequence ID" value="NZ_LT670846.1"/>
</dbReference>
<reference evidence="8" key="1">
    <citation type="submission" date="2016-11" db="EMBL/GenBank/DDBJ databases">
        <authorList>
            <person name="Jaros S."/>
            <person name="Januszkiewicz K."/>
            <person name="Wedrychowicz H."/>
        </authorList>
    </citation>
    <scope>NUCLEOTIDE SEQUENCE [LARGE SCALE GENOMIC DNA]</scope>
    <source>
        <strain evidence="8">DSM 19557</strain>
    </source>
</reference>
<keyword evidence="4" id="KW-0949">S-adenosyl-L-methionine</keyword>
<keyword evidence="9" id="KW-1185">Reference proteome</keyword>
<evidence type="ECO:0000256" key="2">
    <source>
        <dbReference type="ARBA" id="ARBA00022603"/>
    </source>
</evidence>
<evidence type="ECO:0000256" key="6">
    <source>
        <dbReference type="ARBA" id="ARBA00022884"/>
    </source>
</evidence>
<dbReference type="Proteomes" id="UP000189810">
    <property type="component" value="Chromosome I"/>
</dbReference>
<dbReference type="PANTHER" id="PTHR10631:SF3">
    <property type="entry name" value="TRNA (GUANINE(26)-N(2))-DIMETHYLTRANSFERASE"/>
    <property type="match status" value="1"/>
</dbReference>
<keyword evidence="3 8" id="KW-0808">Transferase</keyword>
<dbReference type="EC" id="2.1.1.216" evidence="7"/>
<sequence>MIREGKALLDIETAPLISSKLEVFYNPHMRLNRDISLLIMSTLGDSIKVADLLGATGVRLIRALKELENVKIVVYNDSKPQAVQKFMEFLKLNHLDSERVEIYSEDAVIFARRLRDLDYLDLDPFGSPVPFLESFLFPVKRHGVLAVTATDTSALSGTHPKACIRKYASKPLLEAEFYHEIGLRILIKKVVEEGAKHEYAFKPIFSYSYRHHMRVFFRKDLGAKRVDELLSRIGYLLYCSFCLYREGVNLESIRSVCPHCGERLHVAGPMWLGELYDRELVEDLWINRGKVELAPETVKLLRTIREESSINSLGFYTVDRIAKAFYIHQMPPMDKFIKLFEGVRTHFSPQGFRTPLSHREFLERLCKL</sequence>
<evidence type="ECO:0000256" key="4">
    <source>
        <dbReference type="ARBA" id="ARBA00022691"/>
    </source>
</evidence>
<dbReference type="PROSITE" id="PS51626">
    <property type="entry name" value="SAM_MT_TRM1"/>
    <property type="match status" value="1"/>
</dbReference>
<keyword evidence="6" id="KW-0694">RNA-binding</keyword>
<evidence type="ECO:0000256" key="3">
    <source>
        <dbReference type="ARBA" id="ARBA00022679"/>
    </source>
</evidence>
<keyword evidence="5" id="KW-0819">tRNA processing</keyword>
<dbReference type="Pfam" id="PF02005">
    <property type="entry name" value="TRM"/>
    <property type="match status" value="1"/>
</dbReference>
<dbReference type="EMBL" id="LT670846">
    <property type="protein sequence ID" value="SHK53664.1"/>
    <property type="molecule type" value="Genomic_DNA"/>
</dbReference>
<protein>
    <recommendedName>
        <fullName evidence="7">tRNA (guanine(26)-N(2))-dimethyltransferase</fullName>
        <ecNumber evidence="7">2.1.1.216</ecNumber>
    </recommendedName>
</protein>
<dbReference type="STRING" id="381751.SAMN05444391_1360"/>
<evidence type="ECO:0000313" key="8">
    <source>
        <dbReference type="EMBL" id="SHK53664.1"/>
    </source>
</evidence>
<dbReference type="SUPFAM" id="SSF53335">
    <property type="entry name" value="S-adenosyl-L-methionine-dependent methyltransferases"/>
    <property type="match status" value="1"/>
</dbReference>
<dbReference type="InterPro" id="IPR002905">
    <property type="entry name" value="Trm1"/>
</dbReference>
<dbReference type="GO" id="GO:0000049">
    <property type="term" value="F:tRNA binding"/>
    <property type="evidence" value="ECO:0007669"/>
    <property type="project" value="UniProtKB-KW"/>
</dbReference>
<keyword evidence="1" id="KW-0820">tRNA-binding</keyword>
<dbReference type="GO" id="GO:0160104">
    <property type="term" value="F:tRNA (guanine(26)-N2)-dimethyltransferase activity"/>
    <property type="evidence" value="ECO:0007669"/>
    <property type="project" value="UniProtKB-EC"/>
</dbReference>
<evidence type="ECO:0000256" key="1">
    <source>
        <dbReference type="ARBA" id="ARBA00022555"/>
    </source>
</evidence>
<dbReference type="PANTHER" id="PTHR10631">
    <property type="entry name" value="N 2 ,N 2 -DIMETHYLGUANOSINE TRNA METHYLTRANSFERASE"/>
    <property type="match status" value="1"/>
</dbReference>
<dbReference type="InterPro" id="IPR042296">
    <property type="entry name" value="tRNA_met_Trm1_C"/>
</dbReference>
<dbReference type="OrthoDB" id="9826at2"/>
<keyword evidence="2 8" id="KW-0489">Methyltransferase</keyword>
<evidence type="ECO:0000256" key="7">
    <source>
        <dbReference type="ARBA" id="ARBA00039099"/>
    </source>
</evidence>
<dbReference type="Gene3D" id="3.40.50.150">
    <property type="entry name" value="Vaccinia Virus protein VP39"/>
    <property type="match status" value="1"/>
</dbReference>
<dbReference type="InterPro" id="IPR029063">
    <property type="entry name" value="SAM-dependent_MTases_sf"/>
</dbReference>
<dbReference type="Gene3D" id="3.30.56.70">
    <property type="entry name" value="N2,N2-dimethylguanosine tRNA methyltransferase, C-terminal domain"/>
    <property type="match status" value="1"/>
</dbReference>
<organism evidence="8 9">
    <name type="scientific">Thermocrinis minervae</name>
    <dbReference type="NCBI Taxonomy" id="381751"/>
    <lineage>
        <taxon>Bacteria</taxon>
        <taxon>Pseudomonadati</taxon>
        <taxon>Aquificota</taxon>
        <taxon>Aquificia</taxon>
        <taxon>Aquificales</taxon>
        <taxon>Aquificaceae</taxon>
        <taxon>Thermocrinis</taxon>
    </lineage>
</organism>
<proteinExistence type="predicted"/>
<dbReference type="AlphaFoldDB" id="A0A1M6T9U8"/>
<accession>A0A1M6T9U8</accession>
<gene>
    <name evidence="8" type="ORF">SAMN05444391_1360</name>
</gene>
<dbReference type="GO" id="GO:0002940">
    <property type="term" value="P:tRNA N2-guanine methylation"/>
    <property type="evidence" value="ECO:0007669"/>
    <property type="project" value="TreeGrafter"/>
</dbReference>
<name>A0A1M6T9U8_9AQUI</name>
<evidence type="ECO:0000256" key="5">
    <source>
        <dbReference type="ARBA" id="ARBA00022694"/>
    </source>
</evidence>
<dbReference type="NCBIfam" id="TIGR00308">
    <property type="entry name" value="TRM1"/>
    <property type="match status" value="1"/>
</dbReference>
<evidence type="ECO:0000313" key="9">
    <source>
        <dbReference type="Proteomes" id="UP000189810"/>
    </source>
</evidence>